<evidence type="ECO:0008006" key="4">
    <source>
        <dbReference type="Google" id="ProtNLM"/>
    </source>
</evidence>
<comment type="caution">
    <text evidence="2">The sequence shown here is derived from an EMBL/GenBank/DDBJ whole genome shotgun (WGS) entry which is preliminary data.</text>
</comment>
<proteinExistence type="predicted"/>
<evidence type="ECO:0000256" key="1">
    <source>
        <dbReference type="SAM" id="SignalP"/>
    </source>
</evidence>
<dbReference type="Proteomes" id="UP001445472">
    <property type="component" value="Unassembled WGS sequence"/>
</dbReference>
<evidence type="ECO:0000313" key="3">
    <source>
        <dbReference type="Proteomes" id="UP001445472"/>
    </source>
</evidence>
<accession>A0ABV1UP41</accession>
<keyword evidence="1" id="KW-0732">Signal</keyword>
<dbReference type="PROSITE" id="PS51318">
    <property type="entry name" value="TAT"/>
    <property type="match status" value="1"/>
</dbReference>
<name>A0ABV1UP41_9ACTN</name>
<feature type="signal peptide" evidence="1">
    <location>
        <begin position="1"/>
        <end position="25"/>
    </location>
</feature>
<gene>
    <name evidence="2" type="ORF">ABT276_03275</name>
</gene>
<dbReference type="PROSITE" id="PS51257">
    <property type="entry name" value="PROKAR_LIPOPROTEIN"/>
    <property type="match status" value="1"/>
</dbReference>
<evidence type="ECO:0000313" key="2">
    <source>
        <dbReference type="EMBL" id="MER6612421.1"/>
    </source>
</evidence>
<feature type="chain" id="PRO_5045570999" description="Lipoprotein" evidence="1">
    <location>
        <begin position="26"/>
        <end position="169"/>
    </location>
</feature>
<reference evidence="2 3" key="1">
    <citation type="submission" date="2024-06" db="EMBL/GenBank/DDBJ databases">
        <title>The Natural Products Discovery Center: Release of the First 8490 Sequenced Strains for Exploring Actinobacteria Biosynthetic Diversity.</title>
        <authorList>
            <person name="Kalkreuter E."/>
            <person name="Kautsar S.A."/>
            <person name="Yang D."/>
            <person name="Bader C.D."/>
            <person name="Teijaro C.N."/>
            <person name="Fluegel L."/>
            <person name="Davis C.M."/>
            <person name="Simpson J.R."/>
            <person name="Lauterbach L."/>
            <person name="Steele A.D."/>
            <person name="Gui C."/>
            <person name="Meng S."/>
            <person name="Li G."/>
            <person name="Viehrig K."/>
            <person name="Ye F."/>
            <person name="Su P."/>
            <person name="Kiefer A.F."/>
            <person name="Nichols A."/>
            <person name="Cepeda A.J."/>
            <person name="Yan W."/>
            <person name="Fan B."/>
            <person name="Jiang Y."/>
            <person name="Adhikari A."/>
            <person name="Zheng C.-J."/>
            <person name="Schuster L."/>
            <person name="Cowan T.M."/>
            <person name="Smanski M.J."/>
            <person name="Chevrette M.G."/>
            <person name="De Carvalho L.P.S."/>
            <person name="Shen B."/>
        </authorList>
    </citation>
    <scope>NUCLEOTIDE SEQUENCE [LARGE SCALE GENOMIC DNA]</scope>
    <source>
        <strain evidence="2 3">NPDC000837</strain>
    </source>
</reference>
<protein>
    <recommendedName>
        <fullName evidence="4">Lipoprotein</fullName>
    </recommendedName>
</protein>
<sequence length="169" mass="16877">MPARTRARRALAATAAAAAAVGALAACEPTAGGLNSAAVAVTTDRTATSTLERLRFDVAWLSCTAEADGGAAAGSRSASPSAATRATVDCQGETRAGQDITVTGKVTEERAGKCVRGNLTARIEKKIVFQATMLGDCSAAPSTAPADPGAPQPTVTFTVTETVTAVPAK</sequence>
<dbReference type="InterPro" id="IPR006311">
    <property type="entry name" value="TAT_signal"/>
</dbReference>
<dbReference type="EMBL" id="JBEPBX010000002">
    <property type="protein sequence ID" value="MER6612421.1"/>
    <property type="molecule type" value="Genomic_DNA"/>
</dbReference>
<dbReference type="RefSeq" id="WP_351974853.1">
    <property type="nucleotide sequence ID" value="NZ_JBEPBX010000002.1"/>
</dbReference>
<keyword evidence="3" id="KW-1185">Reference proteome</keyword>
<organism evidence="2 3">
    <name type="scientific">Streptomyces xantholiticus</name>
    <dbReference type="NCBI Taxonomy" id="68285"/>
    <lineage>
        <taxon>Bacteria</taxon>
        <taxon>Bacillati</taxon>
        <taxon>Actinomycetota</taxon>
        <taxon>Actinomycetes</taxon>
        <taxon>Kitasatosporales</taxon>
        <taxon>Streptomycetaceae</taxon>
        <taxon>Streptomyces</taxon>
    </lineage>
</organism>